<dbReference type="AlphaFoldDB" id="A0A2I0JGL2"/>
<dbReference type="EMBL" id="PGOL01001725">
    <property type="protein sequence ID" value="PKI55050.1"/>
    <property type="molecule type" value="Genomic_DNA"/>
</dbReference>
<comment type="caution">
    <text evidence="1">The sequence shown here is derived from an EMBL/GenBank/DDBJ whole genome shotgun (WGS) entry which is preliminary data.</text>
</comment>
<name>A0A2I0JGL2_PUNGR</name>
<proteinExistence type="predicted"/>
<dbReference type="Proteomes" id="UP000233551">
    <property type="component" value="Unassembled WGS sequence"/>
</dbReference>
<organism evidence="1 2">
    <name type="scientific">Punica granatum</name>
    <name type="common">Pomegranate</name>
    <dbReference type="NCBI Taxonomy" id="22663"/>
    <lineage>
        <taxon>Eukaryota</taxon>
        <taxon>Viridiplantae</taxon>
        <taxon>Streptophyta</taxon>
        <taxon>Embryophyta</taxon>
        <taxon>Tracheophyta</taxon>
        <taxon>Spermatophyta</taxon>
        <taxon>Magnoliopsida</taxon>
        <taxon>eudicotyledons</taxon>
        <taxon>Gunneridae</taxon>
        <taxon>Pentapetalae</taxon>
        <taxon>rosids</taxon>
        <taxon>malvids</taxon>
        <taxon>Myrtales</taxon>
        <taxon>Lythraceae</taxon>
        <taxon>Punica</taxon>
    </lineage>
</organism>
<reference evidence="1 2" key="1">
    <citation type="submission" date="2017-11" db="EMBL/GenBank/DDBJ databases">
        <title>De-novo sequencing of pomegranate (Punica granatum L.) genome.</title>
        <authorList>
            <person name="Akparov Z."/>
            <person name="Amiraslanov A."/>
            <person name="Hajiyeva S."/>
            <person name="Abbasov M."/>
            <person name="Kaur K."/>
            <person name="Hamwieh A."/>
            <person name="Solovyev V."/>
            <person name="Salamov A."/>
            <person name="Braich B."/>
            <person name="Kosarev P."/>
            <person name="Mahmoud A."/>
            <person name="Hajiyev E."/>
            <person name="Babayeva S."/>
            <person name="Izzatullayeva V."/>
            <person name="Mammadov A."/>
            <person name="Mammadov A."/>
            <person name="Sharifova S."/>
            <person name="Ojaghi J."/>
            <person name="Eynullazada K."/>
            <person name="Bayramov B."/>
            <person name="Abdulazimova A."/>
            <person name="Shahmuradov I."/>
        </authorList>
    </citation>
    <scope>NUCLEOTIDE SEQUENCE [LARGE SCALE GENOMIC DNA]</scope>
    <source>
        <strain evidence="2">cv. AG2017</strain>
        <tissue evidence="1">Leaf</tissue>
    </source>
</reference>
<evidence type="ECO:0000313" key="2">
    <source>
        <dbReference type="Proteomes" id="UP000233551"/>
    </source>
</evidence>
<accession>A0A2I0JGL2</accession>
<gene>
    <name evidence="1" type="ORF">CRG98_024557</name>
</gene>
<sequence length="82" mass="8997">MRCNGGGQHTGHHRLKRCHQHPQGLPAMSLGLRWFRPTIATSNLLPPLSREGVREPGLRWLVARTIARAMLSAILEAAGIVA</sequence>
<keyword evidence="2" id="KW-1185">Reference proteome</keyword>
<evidence type="ECO:0000313" key="1">
    <source>
        <dbReference type="EMBL" id="PKI55050.1"/>
    </source>
</evidence>
<protein>
    <submittedName>
        <fullName evidence="1">Uncharacterized protein</fullName>
    </submittedName>
</protein>